<evidence type="ECO:0000256" key="1">
    <source>
        <dbReference type="SAM" id="MobiDB-lite"/>
    </source>
</evidence>
<organism evidence="2 3">
    <name type="scientific">Pleuronectes platessa</name>
    <name type="common">European plaice</name>
    <dbReference type="NCBI Taxonomy" id="8262"/>
    <lineage>
        <taxon>Eukaryota</taxon>
        <taxon>Metazoa</taxon>
        <taxon>Chordata</taxon>
        <taxon>Craniata</taxon>
        <taxon>Vertebrata</taxon>
        <taxon>Euteleostomi</taxon>
        <taxon>Actinopterygii</taxon>
        <taxon>Neopterygii</taxon>
        <taxon>Teleostei</taxon>
        <taxon>Neoteleostei</taxon>
        <taxon>Acanthomorphata</taxon>
        <taxon>Carangaria</taxon>
        <taxon>Pleuronectiformes</taxon>
        <taxon>Pleuronectoidei</taxon>
        <taxon>Pleuronectidae</taxon>
        <taxon>Pleuronectes</taxon>
    </lineage>
</organism>
<sequence length="186" mass="20731">AAGIQRERERERERGERGEARRRRGGEGEQGVSRKEEEEVVVVVVVEGCGGMGGGRVTLPQRERVCARADKPAVGWPGQELCDRDKSRVFTVSTLPEPLWQRLQPRDFLAKSLQDLHTILSSSVRLDRKSLGAAIFQVLSSDVLWSFEKSSPGHSGTVRLDCRPLQGCAGSFSIEPDKPESRRRPR</sequence>
<feature type="compositionally biased region" description="Basic and acidic residues" evidence="1">
    <location>
        <begin position="1"/>
        <end position="19"/>
    </location>
</feature>
<comment type="caution">
    <text evidence="2">The sequence shown here is derived from an EMBL/GenBank/DDBJ whole genome shotgun (WGS) entry which is preliminary data.</text>
</comment>
<proteinExistence type="predicted"/>
<feature type="non-terminal residue" evidence="2">
    <location>
        <position position="186"/>
    </location>
</feature>
<evidence type="ECO:0000313" key="3">
    <source>
        <dbReference type="Proteomes" id="UP001153269"/>
    </source>
</evidence>
<evidence type="ECO:0000313" key="2">
    <source>
        <dbReference type="EMBL" id="CAB1454278.1"/>
    </source>
</evidence>
<protein>
    <submittedName>
        <fullName evidence="2">Uncharacterized protein</fullName>
    </submittedName>
</protein>
<reference evidence="2" key="1">
    <citation type="submission" date="2020-03" db="EMBL/GenBank/DDBJ databases">
        <authorList>
            <person name="Weist P."/>
        </authorList>
    </citation>
    <scope>NUCLEOTIDE SEQUENCE</scope>
</reference>
<name>A0A9N7VNJ8_PLEPL</name>
<feature type="region of interest" description="Disordered" evidence="1">
    <location>
        <begin position="1"/>
        <end position="36"/>
    </location>
</feature>
<dbReference type="EMBL" id="CADEAL010004204">
    <property type="protein sequence ID" value="CAB1454278.1"/>
    <property type="molecule type" value="Genomic_DNA"/>
</dbReference>
<gene>
    <name evidence="2" type="ORF">PLEPLA_LOCUS42042</name>
</gene>
<dbReference type="AlphaFoldDB" id="A0A9N7VNJ8"/>
<keyword evidence="3" id="KW-1185">Reference proteome</keyword>
<dbReference type="Proteomes" id="UP001153269">
    <property type="component" value="Unassembled WGS sequence"/>
</dbReference>
<accession>A0A9N7VNJ8</accession>